<evidence type="ECO:0000313" key="2">
    <source>
        <dbReference type="EMBL" id="KAF7267711.1"/>
    </source>
</evidence>
<sequence length="82" mass="9160">MTPAADARAWRRDVVHGRGRNIIAMCRSWRIVFVLFFVILGNYCVTAQDLSCCAHTTGTCKSVCGNVSTHMGRIKFHSSLEK</sequence>
<keyword evidence="1" id="KW-1133">Transmembrane helix</keyword>
<evidence type="ECO:0000313" key="3">
    <source>
        <dbReference type="Proteomes" id="UP000625711"/>
    </source>
</evidence>
<name>A0A834HWN9_RHYFE</name>
<keyword evidence="1" id="KW-0472">Membrane</keyword>
<reference evidence="2" key="1">
    <citation type="submission" date="2020-08" db="EMBL/GenBank/DDBJ databases">
        <title>Genome sequencing and assembly of the red palm weevil Rhynchophorus ferrugineus.</title>
        <authorList>
            <person name="Dias G.B."/>
            <person name="Bergman C.M."/>
            <person name="Manee M."/>
        </authorList>
    </citation>
    <scope>NUCLEOTIDE SEQUENCE</scope>
    <source>
        <strain evidence="2">AA-2017</strain>
        <tissue evidence="2">Whole larva</tissue>
    </source>
</reference>
<proteinExistence type="predicted"/>
<dbReference type="OrthoDB" id="10564546at2759"/>
<dbReference type="AlphaFoldDB" id="A0A834HWN9"/>
<evidence type="ECO:0000256" key="1">
    <source>
        <dbReference type="SAM" id="Phobius"/>
    </source>
</evidence>
<accession>A0A834HWN9</accession>
<keyword evidence="3" id="KW-1185">Reference proteome</keyword>
<dbReference type="EMBL" id="JAACXV010014398">
    <property type="protein sequence ID" value="KAF7267711.1"/>
    <property type="molecule type" value="Genomic_DNA"/>
</dbReference>
<keyword evidence="1" id="KW-0812">Transmembrane</keyword>
<comment type="caution">
    <text evidence="2">The sequence shown here is derived from an EMBL/GenBank/DDBJ whole genome shotgun (WGS) entry which is preliminary data.</text>
</comment>
<protein>
    <submittedName>
        <fullName evidence="2">Uncharacterized protein</fullName>
    </submittedName>
</protein>
<gene>
    <name evidence="2" type="ORF">GWI33_019100</name>
</gene>
<feature type="transmembrane region" description="Helical" evidence="1">
    <location>
        <begin position="21"/>
        <end position="43"/>
    </location>
</feature>
<dbReference type="Proteomes" id="UP000625711">
    <property type="component" value="Unassembled WGS sequence"/>
</dbReference>
<organism evidence="2 3">
    <name type="scientific">Rhynchophorus ferrugineus</name>
    <name type="common">Red palm weevil</name>
    <name type="synonym">Curculio ferrugineus</name>
    <dbReference type="NCBI Taxonomy" id="354439"/>
    <lineage>
        <taxon>Eukaryota</taxon>
        <taxon>Metazoa</taxon>
        <taxon>Ecdysozoa</taxon>
        <taxon>Arthropoda</taxon>
        <taxon>Hexapoda</taxon>
        <taxon>Insecta</taxon>
        <taxon>Pterygota</taxon>
        <taxon>Neoptera</taxon>
        <taxon>Endopterygota</taxon>
        <taxon>Coleoptera</taxon>
        <taxon>Polyphaga</taxon>
        <taxon>Cucujiformia</taxon>
        <taxon>Curculionidae</taxon>
        <taxon>Dryophthorinae</taxon>
        <taxon>Rhynchophorus</taxon>
    </lineage>
</organism>